<dbReference type="Proteomes" id="UP001202180">
    <property type="component" value="Unassembled WGS sequence"/>
</dbReference>
<feature type="transmembrane region" description="Helical" evidence="1">
    <location>
        <begin position="19"/>
        <end position="35"/>
    </location>
</feature>
<dbReference type="PANTHER" id="PTHR34220">
    <property type="entry name" value="SENSOR HISTIDINE KINASE YPDA"/>
    <property type="match status" value="1"/>
</dbReference>
<dbReference type="GO" id="GO:0016301">
    <property type="term" value="F:kinase activity"/>
    <property type="evidence" value="ECO:0007669"/>
    <property type="project" value="UniProtKB-KW"/>
</dbReference>
<reference evidence="3 4" key="1">
    <citation type="submission" date="2022-04" db="EMBL/GenBank/DDBJ databases">
        <title>Spirosoma sp. strain RP8 genome sequencing and assembly.</title>
        <authorList>
            <person name="Jung Y."/>
        </authorList>
    </citation>
    <scope>NUCLEOTIDE SEQUENCE [LARGE SCALE GENOMIC DNA]</scope>
    <source>
        <strain evidence="3 4">RP8</strain>
    </source>
</reference>
<dbReference type="EMBL" id="JALPRF010000001">
    <property type="protein sequence ID" value="MCK8491151.1"/>
    <property type="molecule type" value="Genomic_DNA"/>
</dbReference>
<protein>
    <submittedName>
        <fullName evidence="3">Histidine kinase</fullName>
    </submittedName>
</protein>
<dbReference type="PANTHER" id="PTHR34220:SF7">
    <property type="entry name" value="SENSOR HISTIDINE KINASE YPDA"/>
    <property type="match status" value="1"/>
</dbReference>
<evidence type="ECO:0000313" key="4">
    <source>
        <dbReference type="Proteomes" id="UP001202180"/>
    </source>
</evidence>
<dbReference type="InterPro" id="IPR010559">
    <property type="entry name" value="Sig_transdc_His_kin_internal"/>
</dbReference>
<feature type="transmembrane region" description="Helical" evidence="1">
    <location>
        <begin position="86"/>
        <end position="106"/>
    </location>
</feature>
<gene>
    <name evidence="3" type="ORF">M0L20_04760</name>
</gene>
<dbReference type="Pfam" id="PF06580">
    <property type="entry name" value="His_kinase"/>
    <property type="match status" value="1"/>
</dbReference>
<accession>A0ABT0HG68</accession>
<sequence length="362" mass="41566">MISYSAPPRSSVERPNDKWLRRFAIPLAVLLANLLSLPEKEYDWQQYVIWSAVEIGYATLIWQVILYWLLYIRRRYSSINRTRRRVILTFGGYFVITASAQALIIGLSDVTGVSSIPINVYVYGKFITVGLVWVILVGTVYEVIYYVQKYREALQETEALKKVSIQQQYDRLKNQVNPHFLFNSLNSLSALITEDRDKASIFLDELSSVYRYLLQAGQRTVVTLQDELTFLTAYQHLLNTRFGNAIRWDIQVDKQFLDLSIPPLTLQTLIENALRHNLLLVEQPLTLRITVTDDGHLLVSNRLQRKKLTVATQQGGLSKLSSRFDDLGLPRPLIEDDGKQFTVCIPLVRLTQSQENVVTANP</sequence>
<evidence type="ECO:0000259" key="2">
    <source>
        <dbReference type="Pfam" id="PF06580"/>
    </source>
</evidence>
<keyword evidence="3" id="KW-0418">Kinase</keyword>
<keyword evidence="1" id="KW-0812">Transmembrane</keyword>
<feature type="transmembrane region" description="Helical" evidence="1">
    <location>
        <begin position="47"/>
        <end position="70"/>
    </location>
</feature>
<feature type="domain" description="Signal transduction histidine kinase internal region" evidence="2">
    <location>
        <begin position="168"/>
        <end position="245"/>
    </location>
</feature>
<proteinExistence type="predicted"/>
<feature type="transmembrane region" description="Helical" evidence="1">
    <location>
        <begin position="126"/>
        <end position="147"/>
    </location>
</feature>
<dbReference type="InterPro" id="IPR050640">
    <property type="entry name" value="Bact_2-comp_sensor_kinase"/>
</dbReference>
<evidence type="ECO:0000256" key="1">
    <source>
        <dbReference type="SAM" id="Phobius"/>
    </source>
</evidence>
<keyword evidence="4" id="KW-1185">Reference proteome</keyword>
<organism evidence="3 4">
    <name type="scientific">Spirosoma liriopis</name>
    <dbReference type="NCBI Taxonomy" id="2937440"/>
    <lineage>
        <taxon>Bacteria</taxon>
        <taxon>Pseudomonadati</taxon>
        <taxon>Bacteroidota</taxon>
        <taxon>Cytophagia</taxon>
        <taxon>Cytophagales</taxon>
        <taxon>Cytophagaceae</taxon>
        <taxon>Spirosoma</taxon>
    </lineage>
</organism>
<keyword evidence="3" id="KW-0808">Transferase</keyword>
<evidence type="ECO:0000313" key="3">
    <source>
        <dbReference type="EMBL" id="MCK8491151.1"/>
    </source>
</evidence>
<keyword evidence="1" id="KW-0472">Membrane</keyword>
<comment type="caution">
    <text evidence="3">The sequence shown here is derived from an EMBL/GenBank/DDBJ whole genome shotgun (WGS) entry which is preliminary data.</text>
</comment>
<name>A0ABT0HG68_9BACT</name>
<keyword evidence="1" id="KW-1133">Transmembrane helix</keyword>